<keyword evidence="2" id="KW-0732">Signal</keyword>
<name>A0AAU3GPC8_9ACTN</name>
<evidence type="ECO:0000256" key="2">
    <source>
        <dbReference type="SAM" id="SignalP"/>
    </source>
</evidence>
<evidence type="ECO:0000256" key="1">
    <source>
        <dbReference type="SAM" id="MobiDB-lite"/>
    </source>
</evidence>
<reference evidence="3" key="1">
    <citation type="submission" date="2022-10" db="EMBL/GenBank/DDBJ databases">
        <title>The complete genomes of actinobacterial strains from the NBC collection.</title>
        <authorList>
            <person name="Joergensen T.S."/>
            <person name="Alvarez Arevalo M."/>
            <person name="Sterndorff E.B."/>
            <person name="Faurdal D."/>
            <person name="Vuksanovic O."/>
            <person name="Mourched A.-S."/>
            <person name="Charusanti P."/>
            <person name="Shaw S."/>
            <person name="Blin K."/>
            <person name="Weber T."/>
        </authorList>
    </citation>
    <scope>NUCLEOTIDE SEQUENCE</scope>
    <source>
        <strain evidence="3">NBC_01401</strain>
    </source>
</reference>
<proteinExistence type="predicted"/>
<evidence type="ECO:0008006" key="4">
    <source>
        <dbReference type="Google" id="ProtNLM"/>
    </source>
</evidence>
<feature type="signal peptide" evidence="2">
    <location>
        <begin position="1"/>
        <end position="23"/>
    </location>
</feature>
<evidence type="ECO:0000313" key="3">
    <source>
        <dbReference type="EMBL" id="WTY94012.1"/>
    </source>
</evidence>
<sequence length="177" mass="18189">MRRAFLAATALVALALTTSPAAASSGAGSASASASGGWEPAPTPPYDMPAGDRCDVPVHSEPVVDEVVQRVLDRRADGTASRVAYRGDLVVRVTNTDTGVFHDADVSGSAVVDYHADGSQKWYVVGPVLAGVGENAGNLARGLYVLDGVYTMDISATGHKTVHLVHGSADDLCARIG</sequence>
<dbReference type="EMBL" id="CP109535">
    <property type="protein sequence ID" value="WTY94012.1"/>
    <property type="molecule type" value="Genomic_DNA"/>
</dbReference>
<protein>
    <recommendedName>
        <fullName evidence="4">Secreted protein</fullName>
    </recommendedName>
</protein>
<feature type="chain" id="PRO_5043626123" description="Secreted protein" evidence="2">
    <location>
        <begin position="24"/>
        <end position="177"/>
    </location>
</feature>
<accession>A0AAU3GPC8</accession>
<dbReference type="AlphaFoldDB" id="A0AAU3GPC8"/>
<organism evidence="3">
    <name type="scientific">Streptomyces sp. NBC_01401</name>
    <dbReference type="NCBI Taxonomy" id="2903854"/>
    <lineage>
        <taxon>Bacteria</taxon>
        <taxon>Bacillati</taxon>
        <taxon>Actinomycetota</taxon>
        <taxon>Actinomycetes</taxon>
        <taxon>Kitasatosporales</taxon>
        <taxon>Streptomycetaceae</taxon>
        <taxon>Streptomyces</taxon>
    </lineage>
</organism>
<feature type="region of interest" description="Disordered" evidence="1">
    <location>
        <begin position="22"/>
        <end position="54"/>
    </location>
</feature>
<feature type="compositionally biased region" description="Low complexity" evidence="1">
    <location>
        <begin position="22"/>
        <end position="37"/>
    </location>
</feature>
<gene>
    <name evidence="3" type="ORF">OG626_03445</name>
</gene>